<dbReference type="Proteomes" id="UP000541154">
    <property type="component" value="Unassembled WGS sequence"/>
</dbReference>
<dbReference type="AlphaFoldDB" id="A0A8H5ZTT0"/>
<gene>
    <name evidence="2" type="ORF">ETB97_007791</name>
</gene>
<feature type="compositionally biased region" description="Polar residues" evidence="1">
    <location>
        <begin position="62"/>
        <end position="76"/>
    </location>
</feature>
<protein>
    <submittedName>
        <fullName evidence="2">Uncharacterized protein</fullName>
    </submittedName>
</protein>
<name>A0A8H5ZTT0_PETAA</name>
<feature type="compositionally biased region" description="Polar residues" evidence="1">
    <location>
        <begin position="85"/>
        <end position="117"/>
    </location>
</feature>
<feature type="region of interest" description="Disordered" evidence="1">
    <location>
        <begin position="62"/>
        <end position="144"/>
    </location>
</feature>
<organism evidence="2 3">
    <name type="scientific">Petromyces alliaceus</name>
    <name type="common">Aspergillus alliaceus</name>
    <dbReference type="NCBI Taxonomy" id="209559"/>
    <lineage>
        <taxon>Eukaryota</taxon>
        <taxon>Fungi</taxon>
        <taxon>Dikarya</taxon>
        <taxon>Ascomycota</taxon>
        <taxon>Pezizomycotina</taxon>
        <taxon>Eurotiomycetes</taxon>
        <taxon>Eurotiomycetidae</taxon>
        <taxon>Eurotiales</taxon>
        <taxon>Aspergillaceae</taxon>
        <taxon>Aspergillus</taxon>
        <taxon>Aspergillus subgen. Circumdati</taxon>
    </lineage>
</organism>
<proteinExistence type="predicted"/>
<evidence type="ECO:0000313" key="2">
    <source>
        <dbReference type="EMBL" id="KAF5856181.1"/>
    </source>
</evidence>
<sequence>MTWFAALLRCLGKWRKSDDLTPFSGEMPPFEARIDANGKTTFIRYISEENFIVENNTIMESSHISHQGDRGSNQNVEENKDLANKTASDRSTIVGNTGTETQLSTPSSEFDRSNITGGNADDYLSSAGGPSVTRAPSPPSDHPVEVQRLKMSTYRDSGEIIILPEPGLPETVSGCYLNASV</sequence>
<dbReference type="EMBL" id="SPNV01000340">
    <property type="protein sequence ID" value="KAF5856181.1"/>
    <property type="molecule type" value="Genomic_DNA"/>
</dbReference>
<keyword evidence="3" id="KW-1185">Reference proteome</keyword>
<evidence type="ECO:0000313" key="3">
    <source>
        <dbReference type="Proteomes" id="UP000541154"/>
    </source>
</evidence>
<comment type="caution">
    <text evidence="2">The sequence shown here is derived from an EMBL/GenBank/DDBJ whole genome shotgun (WGS) entry which is preliminary data.</text>
</comment>
<evidence type="ECO:0000256" key="1">
    <source>
        <dbReference type="SAM" id="MobiDB-lite"/>
    </source>
</evidence>
<reference evidence="2 3" key="1">
    <citation type="submission" date="2019-04" db="EMBL/GenBank/DDBJ databases">
        <title>Aspergillus burnettii sp. nov., novel species from soil in southeast Queensland.</title>
        <authorList>
            <person name="Gilchrist C.L.M."/>
            <person name="Pitt J.I."/>
            <person name="Lange L."/>
            <person name="Lacey H.J."/>
            <person name="Vuong D."/>
            <person name="Midgley D.J."/>
            <person name="Greenfield P."/>
            <person name="Bradbury M."/>
            <person name="Lacey E."/>
            <person name="Busk P.K."/>
            <person name="Pilgaard B."/>
            <person name="Chooi Y.H."/>
            <person name="Piggott A.M."/>
        </authorList>
    </citation>
    <scope>NUCLEOTIDE SEQUENCE [LARGE SCALE GENOMIC DNA]</scope>
    <source>
        <strain evidence="2 3">FRR 5400</strain>
    </source>
</reference>
<accession>A0A8H5ZTT0</accession>